<organism evidence="1 2">
    <name type="scientific">Pseudomonas syringae pv. spinaceae</name>
    <dbReference type="NCBI Taxonomy" id="264459"/>
    <lineage>
        <taxon>Bacteria</taxon>
        <taxon>Pseudomonadati</taxon>
        <taxon>Pseudomonadota</taxon>
        <taxon>Gammaproteobacteria</taxon>
        <taxon>Pseudomonadales</taxon>
        <taxon>Pseudomonadaceae</taxon>
        <taxon>Pseudomonas</taxon>
        <taxon>Pseudomonas syringae</taxon>
    </lineage>
</organism>
<sequence>MPFDLPHVWINKDAHLVIAIALIQSLMTAHMVGSRATAIIAAVVLEQGSAASPFCVPLGGALFIDLSMYSRSTGRHRLVEKRHFGMFKTTAKSAFLNFPGRCVPVV</sequence>
<comment type="caution">
    <text evidence="1">The sequence shown here is derived from an EMBL/GenBank/DDBJ whole genome shotgun (WGS) entry which is preliminary data.</text>
</comment>
<dbReference type="AlphaFoldDB" id="A0A0Q0CSH8"/>
<proteinExistence type="predicted"/>
<protein>
    <submittedName>
        <fullName evidence="1">Uncharacterized protein</fullName>
    </submittedName>
</protein>
<gene>
    <name evidence="1" type="ORF">ALO94_101110</name>
</gene>
<evidence type="ECO:0000313" key="1">
    <source>
        <dbReference type="EMBL" id="KPY96114.1"/>
    </source>
</evidence>
<evidence type="ECO:0000313" key="2">
    <source>
        <dbReference type="Proteomes" id="UP000050384"/>
    </source>
</evidence>
<dbReference type="EMBL" id="LJRI01000585">
    <property type="protein sequence ID" value="KPY96114.1"/>
    <property type="molecule type" value="Genomic_DNA"/>
</dbReference>
<accession>A0A0Q0CSH8</accession>
<name>A0A0Q0CSH8_PSESX</name>
<dbReference type="Proteomes" id="UP000050384">
    <property type="component" value="Unassembled WGS sequence"/>
</dbReference>
<reference evidence="1 2" key="1">
    <citation type="submission" date="2015-09" db="EMBL/GenBank/DDBJ databases">
        <title>Genome announcement of multiple Pseudomonas syringae strains.</title>
        <authorList>
            <person name="Thakur S."/>
            <person name="Wang P.W."/>
            <person name="Gong Y."/>
            <person name="Weir B.S."/>
            <person name="Guttman D.S."/>
        </authorList>
    </citation>
    <scope>NUCLEOTIDE SEQUENCE [LARGE SCALE GENOMIC DNA]</scope>
    <source>
        <strain evidence="1 2">ICMP16929</strain>
    </source>
</reference>